<sequence>MVHCYITTNLNLYGSEFKLLESTSIEDGAISGGVVNSSSASLSSLSLEELSAAASTFFDTILFTTGVAVDDSDESSAVDCDGGVTFHVTTISPTVSVLAGPSFGAAGCATVLGAFFADDPPAAPSVAAFSLPVVDAASSSESTSITVVFCSMISQSSSSSLLSSSGLRLFTRSPIITKSDSLVKPIFFTSSTHRSCSVLNRPIPYVIR</sequence>
<dbReference type="AlphaFoldDB" id="A0A8W7PHR4"/>
<name>A0A8W7PHR4_ANOCL</name>
<organism evidence="1">
    <name type="scientific">Anopheles coluzzii</name>
    <name type="common">African malaria mosquito</name>
    <dbReference type="NCBI Taxonomy" id="1518534"/>
    <lineage>
        <taxon>Eukaryota</taxon>
        <taxon>Metazoa</taxon>
        <taxon>Ecdysozoa</taxon>
        <taxon>Arthropoda</taxon>
        <taxon>Hexapoda</taxon>
        <taxon>Insecta</taxon>
        <taxon>Pterygota</taxon>
        <taxon>Neoptera</taxon>
        <taxon>Endopterygota</taxon>
        <taxon>Diptera</taxon>
        <taxon>Nematocera</taxon>
        <taxon>Culicoidea</taxon>
        <taxon>Culicidae</taxon>
        <taxon>Anophelinae</taxon>
        <taxon>Anopheles</taxon>
    </lineage>
</organism>
<reference evidence="1" key="1">
    <citation type="submission" date="2022-08" db="UniProtKB">
        <authorList>
            <consortium name="EnsemblMetazoa"/>
        </authorList>
    </citation>
    <scope>IDENTIFICATION</scope>
</reference>
<proteinExistence type="predicted"/>
<accession>A0A8W7PHR4</accession>
<evidence type="ECO:0000313" key="1">
    <source>
        <dbReference type="EnsemblMetazoa" id="ACOM031970-PA.1"/>
    </source>
</evidence>
<dbReference type="EnsemblMetazoa" id="ACOM031970-RA">
    <property type="protein sequence ID" value="ACOM031970-PA.1"/>
    <property type="gene ID" value="ACOM031970"/>
</dbReference>
<dbReference type="Proteomes" id="UP000075882">
    <property type="component" value="Unassembled WGS sequence"/>
</dbReference>
<protein>
    <submittedName>
        <fullName evidence="1">Uncharacterized protein</fullName>
    </submittedName>
</protein>